<dbReference type="InterPro" id="IPR038488">
    <property type="entry name" value="Integrase_DNA-bd_sf"/>
</dbReference>
<gene>
    <name evidence="6" type="ORF">ACFOKJ_12195</name>
</gene>
<organism evidence="6 7">
    <name type="scientific">Vogesella amnigena</name>
    <dbReference type="NCBI Taxonomy" id="1507449"/>
    <lineage>
        <taxon>Bacteria</taxon>
        <taxon>Pseudomonadati</taxon>
        <taxon>Pseudomonadota</taxon>
        <taxon>Betaproteobacteria</taxon>
        <taxon>Neisseriales</taxon>
        <taxon>Chromobacteriaceae</taxon>
        <taxon>Vogesella</taxon>
    </lineage>
</organism>
<dbReference type="SUPFAM" id="SSF56349">
    <property type="entry name" value="DNA breaking-rejoining enzymes"/>
    <property type="match status" value="1"/>
</dbReference>
<dbReference type="EMBL" id="JBHRYH010000024">
    <property type="protein sequence ID" value="MFC3626881.1"/>
    <property type="molecule type" value="Genomic_DNA"/>
</dbReference>
<dbReference type="Pfam" id="PF13356">
    <property type="entry name" value="Arm-DNA-bind_3"/>
    <property type="match status" value="1"/>
</dbReference>
<dbReference type="InterPro" id="IPR025166">
    <property type="entry name" value="Integrase_DNA_bind_dom"/>
</dbReference>
<dbReference type="InterPro" id="IPR050808">
    <property type="entry name" value="Phage_Integrase"/>
</dbReference>
<evidence type="ECO:0000313" key="7">
    <source>
        <dbReference type="Proteomes" id="UP001595636"/>
    </source>
</evidence>
<dbReference type="PANTHER" id="PTHR30629:SF2">
    <property type="entry name" value="PROPHAGE INTEGRASE INTS-RELATED"/>
    <property type="match status" value="1"/>
</dbReference>
<keyword evidence="7" id="KW-1185">Reference proteome</keyword>
<dbReference type="PANTHER" id="PTHR30629">
    <property type="entry name" value="PROPHAGE INTEGRASE"/>
    <property type="match status" value="1"/>
</dbReference>
<dbReference type="Pfam" id="PF00589">
    <property type="entry name" value="Phage_integrase"/>
    <property type="match status" value="1"/>
</dbReference>
<accession>A0ABV7TVT7</accession>
<reference evidence="7" key="1">
    <citation type="journal article" date="2019" name="Int. J. Syst. Evol. Microbiol.">
        <title>The Global Catalogue of Microorganisms (GCM) 10K type strain sequencing project: providing services to taxonomists for standard genome sequencing and annotation.</title>
        <authorList>
            <consortium name="The Broad Institute Genomics Platform"/>
            <consortium name="The Broad Institute Genome Sequencing Center for Infectious Disease"/>
            <person name="Wu L."/>
            <person name="Ma J."/>
        </authorList>
    </citation>
    <scope>NUCLEOTIDE SEQUENCE [LARGE SCALE GENOMIC DNA]</scope>
    <source>
        <strain evidence="7">KCTC 42195</strain>
    </source>
</reference>
<evidence type="ECO:0000256" key="1">
    <source>
        <dbReference type="ARBA" id="ARBA00008857"/>
    </source>
</evidence>
<keyword evidence="3" id="KW-0238">DNA-binding</keyword>
<dbReference type="Proteomes" id="UP001595636">
    <property type="component" value="Unassembled WGS sequence"/>
</dbReference>
<keyword evidence="4" id="KW-0233">DNA recombination</keyword>
<sequence>MPLTDAKVRNAKTEDKDYKLADMGGLYLLVKKNGAKLWRLKYRLAGKEKLYAIGQYPQVSLSAARQARDEAKLLITEGRSPVAVRQAERLENIEQGLSTFEAVAREFYGRVRLQGKETTASQSIRLLELYGFPKFGNLPLASIKPIIILNIMKQLEARGVANTASRFRHVCGQVFRYGVATLRCDVDPTASIKRAIVAPPVKHHQPVEDPQALWRKIQTYRGTGTTRIALQLLMLLAVRTNELRRMEKSELDLEKKLWTIPAAKMKKRRTHVVPLPDRAITLIQTAIDWSGDGSYVFPNQRSPGEAMSEATLRKVMIALEAPTSPHGLRATFSTHLHGQGYPSHLIEMQLAHAEENKMKATYNHAQYLDERRRLMERWADFVTQQSQ</sequence>
<dbReference type="Gene3D" id="3.30.160.390">
    <property type="entry name" value="Integrase, DNA-binding domain"/>
    <property type="match status" value="1"/>
</dbReference>
<feature type="domain" description="Tyr recombinase" evidence="5">
    <location>
        <begin position="200"/>
        <end position="376"/>
    </location>
</feature>
<dbReference type="Gene3D" id="1.10.443.10">
    <property type="entry name" value="Intergrase catalytic core"/>
    <property type="match status" value="1"/>
</dbReference>
<protein>
    <submittedName>
        <fullName evidence="6">Tyrosine-type recombinase/integrase</fullName>
    </submittedName>
</protein>
<evidence type="ECO:0000313" key="6">
    <source>
        <dbReference type="EMBL" id="MFC3626881.1"/>
    </source>
</evidence>
<dbReference type="Gene3D" id="1.10.150.130">
    <property type="match status" value="1"/>
</dbReference>
<dbReference type="Pfam" id="PF22022">
    <property type="entry name" value="Phage_int_M"/>
    <property type="match status" value="1"/>
</dbReference>
<dbReference type="InterPro" id="IPR013762">
    <property type="entry name" value="Integrase-like_cat_sf"/>
</dbReference>
<dbReference type="InterPro" id="IPR011010">
    <property type="entry name" value="DNA_brk_join_enz"/>
</dbReference>
<keyword evidence="2" id="KW-0229">DNA integration</keyword>
<evidence type="ECO:0000259" key="5">
    <source>
        <dbReference type="PROSITE" id="PS51898"/>
    </source>
</evidence>
<comment type="caution">
    <text evidence="6">The sequence shown here is derived from an EMBL/GenBank/DDBJ whole genome shotgun (WGS) entry which is preliminary data.</text>
</comment>
<dbReference type="InterPro" id="IPR053876">
    <property type="entry name" value="Phage_int_M"/>
</dbReference>
<dbReference type="InterPro" id="IPR010998">
    <property type="entry name" value="Integrase_recombinase_N"/>
</dbReference>
<comment type="similarity">
    <text evidence="1">Belongs to the 'phage' integrase family.</text>
</comment>
<evidence type="ECO:0000256" key="3">
    <source>
        <dbReference type="ARBA" id="ARBA00023125"/>
    </source>
</evidence>
<proteinExistence type="inferred from homology"/>
<dbReference type="PROSITE" id="PS51898">
    <property type="entry name" value="TYR_RECOMBINASE"/>
    <property type="match status" value="1"/>
</dbReference>
<evidence type="ECO:0000256" key="2">
    <source>
        <dbReference type="ARBA" id="ARBA00022908"/>
    </source>
</evidence>
<dbReference type="CDD" id="cd00801">
    <property type="entry name" value="INT_P4_C"/>
    <property type="match status" value="1"/>
</dbReference>
<evidence type="ECO:0000256" key="4">
    <source>
        <dbReference type="ARBA" id="ARBA00023172"/>
    </source>
</evidence>
<dbReference type="InterPro" id="IPR002104">
    <property type="entry name" value="Integrase_catalytic"/>
</dbReference>
<dbReference type="RefSeq" id="WP_390279968.1">
    <property type="nucleotide sequence ID" value="NZ_JBHRYH010000024.1"/>
</dbReference>
<name>A0ABV7TVT7_9NEIS</name>